<evidence type="ECO:0000313" key="1">
    <source>
        <dbReference type="EMBL" id="AOZ63612.1"/>
    </source>
</evidence>
<dbReference type="EMBL" id="KX774321">
    <property type="protein sequence ID" value="AOZ63612.1"/>
    <property type="molecule type" value="Genomic_DNA"/>
</dbReference>
<keyword evidence="2" id="KW-1185">Reference proteome</keyword>
<sequence length="132" mass="15116">MNYNFTPAQVRWEITRLATKYPDFNYKRDSGVEGLNCGVPCLYVFDGRASCIVGQALNNLGVPLEVLSKYENWTSTKIIQEILQLSDKDLDFHMNTLVWIDRVQVRQDSGNTWSDAINYADERALAKVSYTL</sequence>
<reference evidence="2" key="1">
    <citation type="submission" date="2016-08" db="EMBL/GenBank/DDBJ databases">
        <authorList>
            <person name="Seilhamer J.J."/>
        </authorList>
    </citation>
    <scope>NUCLEOTIDE SEQUENCE [LARGE SCALE GENOMIC DNA]</scope>
</reference>
<organism evidence="1 2">
    <name type="scientific">Rhodococcus phage Weasels2</name>
    <dbReference type="NCBI Taxonomy" id="1897437"/>
    <lineage>
        <taxon>Viruses</taxon>
        <taxon>Duplodnaviria</taxon>
        <taxon>Heunggongvirae</taxon>
        <taxon>Uroviricota</taxon>
        <taxon>Caudoviricetes</taxon>
        <taxon>Weaselvirus</taxon>
        <taxon>Weaselvirus weasel</taxon>
    </lineage>
</organism>
<dbReference type="Proteomes" id="UP000224902">
    <property type="component" value="Segment"/>
</dbReference>
<gene>
    <name evidence="1" type="ORF">SEA_WEASELS2_22</name>
</gene>
<evidence type="ECO:0000313" key="2">
    <source>
        <dbReference type="Proteomes" id="UP000224902"/>
    </source>
</evidence>
<accession>A0A1I9SA06</accession>
<proteinExistence type="predicted"/>
<dbReference type="OrthoDB" id="12005at10239"/>
<protein>
    <submittedName>
        <fullName evidence="1">Uncharacterized protein</fullName>
    </submittedName>
</protein>
<name>A0A1I9SA06_9CAUD</name>